<dbReference type="Gene3D" id="1.10.1200.10">
    <property type="entry name" value="ACP-like"/>
    <property type="match status" value="1"/>
</dbReference>
<evidence type="ECO:0000256" key="4">
    <source>
        <dbReference type="SAM" id="Coils"/>
    </source>
</evidence>
<dbReference type="OrthoDB" id="429813at2759"/>
<dbReference type="InterPro" id="IPR036291">
    <property type="entry name" value="NAD(P)-bd_dom_sf"/>
</dbReference>
<protein>
    <submittedName>
        <fullName evidence="6">Acetyl-CoA synthetase-like protein</fullName>
    </submittedName>
</protein>
<gene>
    <name evidence="6" type="ORF">BBK36DRAFT_1164693</name>
</gene>
<dbReference type="RefSeq" id="XP_024753452.1">
    <property type="nucleotide sequence ID" value="XM_024894677.1"/>
</dbReference>
<evidence type="ECO:0000256" key="1">
    <source>
        <dbReference type="ARBA" id="ARBA00022450"/>
    </source>
</evidence>
<keyword evidence="4" id="KW-0175">Coiled coil</keyword>
<feature type="coiled-coil region" evidence="4">
    <location>
        <begin position="546"/>
        <end position="573"/>
    </location>
</feature>
<evidence type="ECO:0000259" key="5">
    <source>
        <dbReference type="PROSITE" id="PS50075"/>
    </source>
</evidence>
<dbReference type="InterPro" id="IPR009081">
    <property type="entry name" value="PP-bd_ACP"/>
</dbReference>
<dbReference type="PROSITE" id="PS00455">
    <property type="entry name" value="AMP_BINDING"/>
    <property type="match status" value="1"/>
</dbReference>
<reference evidence="7" key="1">
    <citation type="submission" date="2016-07" db="EMBL/GenBank/DDBJ databases">
        <title>Multiple horizontal gene transfer events from other fungi enriched the ability of initially mycotrophic Trichoderma (Ascomycota) to feed on dead plant biomass.</title>
        <authorList>
            <consortium name="DOE Joint Genome Institute"/>
            <person name="Atanasova L."/>
            <person name="Chenthamara K."/>
            <person name="Zhang J."/>
            <person name="Grujic M."/>
            <person name="Henrissat B."/>
            <person name="Kuo A."/>
            <person name="Aerts A."/>
            <person name="Salamov A."/>
            <person name="Lipzen A."/>
            <person name="Labutti K."/>
            <person name="Barry K."/>
            <person name="Miao Y."/>
            <person name="Rahimi M.J."/>
            <person name="Shen Q."/>
            <person name="Grigoriev I.V."/>
            <person name="Kubicek C.P."/>
            <person name="Druzhinina I.S."/>
        </authorList>
    </citation>
    <scope>NUCLEOTIDE SEQUENCE [LARGE SCALE GENOMIC DNA]</scope>
    <source>
        <strain evidence="7">TUCIM 6016</strain>
    </source>
</reference>
<dbReference type="Pfam" id="PF00501">
    <property type="entry name" value="AMP-binding"/>
    <property type="match status" value="1"/>
</dbReference>
<dbReference type="Proteomes" id="UP000241546">
    <property type="component" value="Unassembled WGS sequence"/>
</dbReference>
<evidence type="ECO:0000313" key="7">
    <source>
        <dbReference type="Proteomes" id="UP000241546"/>
    </source>
</evidence>
<dbReference type="Gene3D" id="3.40.50.12780">
    <property type="entry name" value="N-terminal domain of ligase-like"/>
    <property type="match status" value="1"/>
</dbReference>
<feature type="domain" description="Carrier" evidence="5">
    <location>
        <begin position="554"/>
        <end position="634"/>
    </location>
</feature>
<dbReference type="InterPro" id="IPR020845">
    <property type="entry name" value="AMP-binding_CS"/>
</dbReference>
<dbReference type="PROSITE" id="PS50075">
    <property type="entry name" value="CARRIER"/>
    <property type="match status" value="1"/>
</dbReference>
<keyword evidence="7" id="KW-1185">Reference proteome</keyword>
<dbReference type="PANTHER" id="PTHR43439">
    <property type="entry name" value="PHENYLACETATE-COENZYME A LIGASE"/>
    <property type="match status" value="1"/>
</dbReference>
<accession>A0A2T4BLD8</accession>
<dbReference type="InterPro" id="IPR036736">
    <property type="entry name" value="ACP-like_sf"/>
</dbReference>
<evidence type="ECO:0000256" key="3">
    <source>
        <dbReference type="ARBA" id="ARBA00022857"/>
    </source>
</evidence>
<dbReference type="AlphaFoldDB" id="A0A2T4BLD8"/>
<dbReference type="Gene3D" id="3.40.50.720">
    <property type="entry name" value="NAD(P)-binding Rossmann-like Domain"/>
    <property type="match status" value="1"/>
</dbReference>
<dbReference type="GeneID" id="36602795"/>
<dbReference type="InterPro" id="IPR051414">
    <property type="entry name" value="Adenylate-forming_Reductase"/>
</dbReference>
<organism evidence="6 7">
    <name type="scientific">Trichoderma citrinoviride</name>
    <dbReference type="NCBI Taxonomy" id="58853"/>
    <lineage>
        <taxon>Eukaryota</taxon>
        <taxon>Fungi</taxon>
        <taxon>Dikarya</taxon>
        <taxon>Ascomycota</taxon>
        <taxon>Pezizomycotina</taxon>
        <taxon>Sordariomycetes</taxon>
        <taxon>Hypocreomycetidae</taxon>
        <taxon>Hypocreales</taxon>
        <taxon>Hypocreaceae</taxon>
        <taxon>Trichoderma</taxon>
    </lineage>
</organism>
<dbReference type="InterPro" id="IPR000873">
    <property type="entry name" value="AMP-dep_synth/lig_dom"/>
</dbReference>
<dbReference type="InterPro" id="IPR013120">
    <property type="entry name" value="FAR_NAD-bd"/>
</dbReference>
<sequence>MRPFAKANVDFFSAERKENYIHSLPELVDFNAVHNPDHLLCIQARSNAPWVKVTNAQFKVAIDQCAQWITDNVKLPEIKTKNGLTERPPVALLMESDFGLLVHQFALVSMGIPPLVLSARLSPEAIFHLLKSTEASSLIVSQRVALATKGAFGNVKIIDIHVGQPYSTFYDVSADKAVKRQSVYPDNVDANIVLLHSSGTTGLPKPIALTHRQLVFSVSHGDFDTEEEAQGIVISTLPLFHGFGLLAPGLSMAIGKTVCFPASDGIPDAESIVDLINTSGATGMLTVPFLLEDMAALPNEVGLKALAKLDFVGTGGSALSAGFGASAAAAGIKLLNLYGTTETGPLTKTFAPKDGYDWKYFRLRKDMLFKVTELPPINGEKRFRLTVFPFGAEKPFEIADQLIRSEKFPETDFAAVGRDDDVVVLATGEKVNPLLLETALTESGLAKSAIAFGENQFEIGVIVEPASPINDDEKEDFKKEIWPIIVQAGERMDATARIYSPIAVIVVPSTVTIPRTDKGSIARKEVFKLFEAEIAQVYQDLENGAIEEAPLNYDHLEQELKELIQKRLKLRVKADAWTIDDNLFYLGLDSLQATTLRRILLSAASKTPQDVIGKDFIYVNPTVKAIANALRQVSGSTDTESVSVAKEVESYAQQYSTKGLQIQDGAPGAFSKLIQGAVVLLTGSSGGLGSHALGELAKSPQVGKVVCLQRKRPGSVISPIPGAAKVDRVALETKGIKLTDDQWAKITALEIDPTADSLGLPPMVIGMMSRTITHVLHAAWPMDFHMRLPSFGYQFAYLKNLVKVAVEAPQKVRFLFISSISALAKLGLIAPGKTIPEEPLDVESAACGIGYADAKLVCEKMLEEAASLYSNNLEVTIVRCGQLTGSRKTGAWNVTEQIPMLVRTSQGLGILPTIEGTVSWIPVDDAAATVAELLLAPDAPGLVAHVENPVRQPWTEVLGIIGNELGITDTLLFDDWLEQVASTNDRDADAYPVKKLYEFFKLYFRIASSGAVVMGTDVSRKSSATLRSLKALDKETIAGYVNYWRSVGYLT</sequence>
<dbReference type="EMBL" id="KZ680207">
    <property type="protein sequence ID" value="PTB70132.1"/>
    <property type="molecule type" value="Genomic_DNA"/>
</dbReference>
<keyword evidence="3" id="KW-0521">NADP</keyword>
<keyword evidence="1" id="KW-0596">Phosphopantetheine</keyword>
<name>A0A2T4BLD8_9HYPO</name>
<dbReference type="SUPFAM" id="SSF51735">
    <property type="entry name" value="NAD(P)-binding Rossmann-fold domains"/>
    <property type="match status" value="1"/>
</dbReference>
<dbReference type="InterPro" id="IPR042099">
    <property type="entry name" value="ANL_N_sf"/>
</dbReference>
<dbReference type="Pfam" id="PF07993">
    <property type="entry name" value="NAD_binding_4"/>
    <property type="match status" value="1"/>
</dbReference>
<dbReference type="SUPFAM" id="SSF47336">
    <property type="entry name" value="ACP-like"/>
    <property type="match status" value="1"/>
</dbReference>
<proteinExistence type="predicted"/>
<keyword evidence="2" id="KW-0597">Phosphoprotein</keyword>
<evidence type="ECO:0000256" key="2">
    <source>
        <dbReference type="ARBA" id="ARBA00022553"/>
    </source>
</evidence>
<evidence type="ECO:0000313" key="6">
    <source>
        <dbReference type="EMBL" id="PTB70132.1"/>
    </source>
</evidence>
<dbReference type="SUPFAM" id="SSF56801">
    <property type="entry name" value="Acetyl-CoA synthetase-like"/>
    <property type="match status" value="1"/>
</dbReference>
<dbReference type="PANTHER" id="PTHR43439:SF2">
    <property type="entry name" value="ENZYME, PUTATIVE (JCVI)-RELATED"/>
    <property type="match status" value="1"/>
</dbReference>
<dbReference type="Pfam" id="PF23562">
    <property type="entry name" value="AMP-binding_C_3"/>
    <property type="match status" value="1"/>
</dbReference>